<gene>
    <name evidence="3" type="ORF">JI739_13985</name>
</gene>
<evidence type="ECO:0000259" key="2">
    <source>
        <dbReference type="Pfam" id="PF04909"/>
    </source>
</evidence>
<keyword evidence="4" id="KW-1185">Reference proteome</keyword>
<dbReference type="EMBL" id="JAEQNA010000005">
    <property type="protein sequence ID" value="MBL0421463.1"/>
    <property type="molecule type" value="Genomic_DNA"/>
</dbReference>
<comment type="caution">
    <text evidence="3">The sequence shown here is derived from an EMBL/GenBank/DDBJ whole genome shotgun (WGS) entry which is preliminary data.</text>
</comment>
<name>A0A937D6Z4_9BURK</name>
<dbReference type="Pfam" id="PF04909">
    <property type="entry name" value="Amidohydro_2"/>
    <property type="match status" value="1"/>
</dbReference>
<reference evidence="3" key="1">
    <citation type="submission" date="2021-01" db="EMBL/GenBank/DDBJ databases">
        <title>Ramlibacter sp. strain AW1 16S ribosomal RNA gene Genome sequencing and assembly.</title>
        <authorList>
            <person name="Kang M."/>
        </authorList>
    </citation>
    <scope>NUCLEOTIDE SEQUENCE</scope>
    <source>
        <strain evidence="3">AW1</strain>
    </source>
</reference>
<dbReference type="GO" id="GO:0005737">
    <property type="term" value="C:cytoplasm"/>
    <property type="evidence" value="ECO:0007669"/>
    <property type="project" value="TreeGrafter"/>
</dbReference>
<accession>A0A937D6Z4</accession>
<sequence length="313" mass="34163">MSDNSRIDVHHHTVPAFWADQLARYGGDPSGWGVPSMTVAQDLQAMDRHGIGKAYLSLTSPGISGWPTELQPGMARRVNEYTAEVKDRYPERFGFFATLPLATIESALAELAHAIDALGAGGVVLPSNADGIYLGEERFEPLWAELDRRATVVLIHPTMPPAAPIPGIPSPLIDYPFDTTRAALSMIDRGVFLRHARVKVILSHGGGFLPYVAYRVSGAIAARQRHRTPGSVIAEMKRFYYDTALASGAPTLRCLLDFAPAEHVLFGSDIPYAPEPSVAWFTRSLDSFEGIAPEQKRQIDTANALRLFAEVQA</sequence>
<dbReference type="GO" id="GO:0019748">
    <property type="term" value="P:secondary metabolic process"/>
    <property type="evidence" value="ECO:0007669"/>
    <property type="project" value="TreeGrafter"/>
</dbReference>
<organism evidence="3 4">
    <name type="scientific">Ramlibacter aurantiacus</name>
    <dbReference type="NCBI Taxonomy" id="2801330"/>
    <lineage>
        <taxon>Bacteria</taxon>
        <taxon>Pseudomonadati</taxon>
        <taxon>Pseudomonadota</taxon>
        <taxon>Betaproteobacteria</taxon>
        <taxon>Burkholderiales</taxon>
        <taxon>Comamonadaceae</taxon>
        <taxon>Ramlibacter</taxon>
    </lineage>
</organism>
<dbReference type="Gene3D" id="3.20.20.140">
    <property type="entry name" value="Metal-dependent hydrolases"/>
    <property type="match status" value="1"/>
</dbReference>
<protein>
    <submittedName>
        <fullName evidence="3">Amidohydrolase</fullName>
    </submittedName>
</protein>
<dbReference type="RefSeq" id="WP_201684544.1">
    <property type="nucleotide sequence ID" value="NZ_JAEQNA010000005.1"/>
</dbReference>
<dbReference type="PANTHER" id="PTHR21240">
    <property type="entry name" value="2-AMINO-3-CARBOXYLMUCONATE-6-SEMIALDEHYDE DECARBOXYLASE"/>
    <property type="match status" value="1"/>
</dbReference>
<evidence type="ECO:0000313" key="4">
    <source>
        <dbReference type="Proteomes" id="UP000613011"/>
    </source>
</evidence>
<dbReference type="InterPro" id="IPR032465">
    <property type="entry name" value="ACMSD"/>
</dbReference>
<evidence type="ECO:0000313" key="3">
    <source>
        <dbReference type="EMBL" id="MBL0421463.1"/>
    </source>
</evidence>
<dbReference type="GO" id="GO:0016831">
    <property type="term" value="F:carboxy-lyase activity"/>
    <property type="evidence" value="ECO:0007669"/>
    <property type="project" value="InterPro"/>
</dbReference>
<dbReference type="PANTHER" id="PTHR21240:SF28">
    <property type="entry name" value="ISO-OROTATE DECARBOXYLASE (EUROFUNG)"/>
    <property type="match status" value="1"/>
</dbReference>
<dbReference type="AlphaFoldDB" id="A0A937D6Z4"/>
<feature type="domain" description="Amidohydrolase-related" evidence="2">
    <location>
        <begin position="7"/>
        <end position="308"/>
    </location>
</feature>
<dbReference type="Proteomes" id="UP000613011">
    <property type="component" value="Unassembled WGS sequence"/>
</dbReference>
<dbReference type="InterPro" id="IPR006680">
    <property type="entry name" value="Amidohydro-rel"/>
</dbReference>
<dbReference type="SUPFAM" id="SSF51556">
    <property type="entry name" value="Metallo-dependent hydrolases"/>
    <property type="match status" value="1"/>
</dbReference>
<keyword evidence="1" id="KW-0456">Lyase</keyword>
<proteinExistence type="predicted"/>
<dbReference type="InterPro" id="IPR032466">
    <property type="entry name" value="Metal_Hydrolase"/>
</dbReference>
<dbReference type="GO" id="GO:0016787">
    <property type="term" value="F:hydrolase activity"/>
    <property type="evidence" value="ECO:0007669"/>
    <property type="project" value="InterPro"/>
</dbReference>
<evidence type="ECO:0000256" key="1">
    <source>
        <dbReference type="ARBA" id="ARBA00023239"/>
    </source>
</evidence>